<sequence length="331" mass="34666">MDTDAFIAVNGPTWDRLAALVRRRHLEAAEVDELIALYRSTATHLSTVRSTNPDPVLTARLSVLLSRARGRIIGSRTPLWAHVRAVVLEDLPAALWSARWQTALAAGIMLGSALLVGIVLGLDDGLRASLVPEAAQRRLASGAFTSYYVQGDAGGFAANVWTNNAWITLQAVVFGVTGVWPVWMLVLNGLNIGLAGAVMGAHGQLGTFLLAIAPHGLLELTCVAVGAGAGLRLFWAWLHPGPLPRTWALARAGRALVTVALGLVPVLLVSGLIEAFVTPSPLPTVVRIGIGALAWGAFLAYAGVLGRRAARRGITGDLSEEVVGDSVAVAG</sequence>
<keyword evidence="1" id="KW-1133">Transmembrane helix</keyword>
<dbReference type="PANTHER" id="PTHR35337">
    <property type="entry name" value="SLR1478 PROTEIN"/>
    <property type="match status" value="1"/>
</dbReference>
<dbReference type="PANTHER" id="PTHR35337:SF1">
    <property type="entry name" value="SLR1478 PROTEIN"/>
    <property type="match status" value="1"/>
</dbReference>
<dbReference type="OrthoDB" id="5243448at2"/>
<dbReference type="EMBL" id="FWFG01000050">
    <property type="protein sequence ID" value="SLM90746.1"/>
    <property type="molecule type" value="Genomic_DNA"/>
</dbReference>
<feature type="transmembrane region" description="Helical" evidence="1">
    <location>
        <begin position="217"/>
        <end position="235"/>
    </location>
</feature>
<name>A0A1X6WY61_9MICO</name>
<dbReference type="InterPro" id="IPR002798">
    <property type="entry name" value="SpoIIM-like"/>
</dbReference>
<feature type="transmembrane region" description="Helical" evidence="1">
    <location>
        <begin position="255"/>
        <end position="273"/>
    </location>
</feature>
<evidence type="ECO:0000256" key="1">
    <source>
        <dbReference type="SAM" id="Phobius"/>
    </source>
</evidence>
<dbReference type="AlphaFoldDB" id="A0A1X6WY61"/>
<dbReference type="Proteomes" id="UP000195981">
    <property type="component" value="Unassembled WGS sequence"/>
</dbReference>
<keyword evidence="1" id="KW-0812">Transmembrane</keyword>
<accession>A0A1X6WY61</accession>
<evidence type="ECO:0000313" key="2">
    <source>
        <dbReference type="EMBL" id="SLM90746.1"/>
    </source>
</evidence>
<keyword evidence="3" id="KW-1185">Reference proteome</keyword>
<feature type="transmembrane region" description="Helical" evidence="1">
    <location>
        <begin position="165"/>
        <end position="185"/>
    </location>
</feature>
<feature type="transmembrane region" description="Helical" evidence="1">
    <location>
        <begin position="285"/>
        <end position="304"/>
    </location>
</feature>
<keyword evidence="1" id="KW-0472">Membrane</keyword>
<protein>
    <submittedName>
        <fullName evidence="2">Possible membrane protein</fullName>
    </submittedName>
</protein>
<evidence type="ECO:0000313" key="3">
    <source>
        <dbReference type="Proteomes" id="UP000195981"/>
    </source>
</evidence>
<reference evidence="2 3" key="1">
    <citation type="submission" date="2017-02" db="EMBL/GenBank/DDBJ databases">
        <authorList>
            <person name="Peterson S.W."/>
        </authorList>
    </citation>
    <scope>NUCLEOTIDE SEQUENCE [LARGE SCALE GENOMIC DNA]</scope>
    <source>
        <strain evidence="2 3">CIP104813</strain>
    </source>
</reference>
<feature type="transmembrane region" description="Helical" evidence="1">
    <location>
        <begin position="103"/>
        <end position="122"/>
    </location>
</feature>
<organism evidence="2 3">
    <name type="scientific">Brachybacterium nesterenkovii</name>
    <dbReference type="NCBI Taxonomy" id="47847"/>
    <lineage>
        <taxon>Bacteria</taxon>
        <taxon>Bacillati</taxon>
        <taxon>Actinomycetota</taxon>
        <taxon>Actinomycetes</taxon>
        <taxon>Micrococcales</taxon>
        <taxon>Dermabacteraceae</taxon>
        <taxon>Brachybacterium</taxon>
    </lineage>
</organism>
<gene>
    <name evidence="2" type="ORF">FM110_05465</name>
</gene>
<dbReference type="RefSeq" id="WP_087103400.1">
    <property type="nucleotide sequence ID" value="NZ_FWFG01000050.1"/>
</dbReference>
<feature type="transmembrane region" description="Helical" evidence="1">
    <location>
        <begin position="192"/>
        <end position="211"/>
    </location>
</feature>
<dbReference type="Pfam" id="PF01944">
    <property type="entry name" value="SpoIIM"/>
    <property type="match status" value="1"/>
</dbReference>
<proteinExistence type="predicted"/>